<keyword evidence="2 4" id="KW-0862">Zinc</keyword>
<dbReference type="Pfam" id="PF00412">
    <property type="entry name" value="LIM"/>
    <property type="match status" value="1"/>
</dbReference>
<protein>
    <recommendedName>
        <fullName evidence="6">LIM zinc-binding domain-containing protein</fullName>
    </recommendedName>
</protein>
<name>A0A8T0DF56_9TREM</name>
<dbReference type="PROSITE" id="PS50023">
    <property type="entry name" value="LIM_DOMAIN_2"/>
    <property type="match status" value="1"/>
</dbReference>
<proteinExistence type="predicted"/>
<feature type="compositionally biased region" description="Polar residues" evidence="5">
    <location>
        <begin position="107"/>
        <end position="121"/>
    </location>
</feature>
<evidence type="ECO:0000256" key="1">
    <source>
        <dbReference type="ARBA" id="ARBA00022723"/>
    </source>
</evidence>
<evidence type="ECO:0000256" key="3">
    <source>
        <dbReference type="ARBA" id="ARBA00023038"/>
    </source>
</evidence>
<evidence type="ECO:0000313" key="8">
    <source>
        <dbReference type="Proteomes" id="UP000699462"/>
    </source>
</evidence>
<dbReference type="EMBL" id="JTDF01006568">
    <property type="protein sequence ID" value="KAF8565538.1"/>
    <property type="molecule type" value="Genomic_DNA"/>
</dbReference>
<dbReference type="Gene3D" id="2.10.110.10">
    <property type="entry name" value="Cysteine Rich Protein"/>
    <property type="match status" value="1"/>
</dbReference>
<dbReference type="OrthoDB" id="10323616at2759"/>
<gene>
    <name evidence="7" type="ORF">P879_03811</name>
</gene>
<feature type="region of interest" description="Disordered" evidence="5">
    <location>
        <begin position="107"/>
        <end position="132"/>
    </location>
</feature>
<sequence length="234" mass="26592">MRLVQLKWKFIHQVYSMNGFRCETIFRQAFGWPEDDPFRRMKGYDNPFIKKPSFRNYSLSANENRFLTENLTGYENETPSPNDVTSECQMSEVPVVSSEQTLINNTSELKQSSTRNGYMDSTHTDGHCPAETDNWKTNGSTIAVEQGSNVPKKNGTASSETLLGDRNCALCSEHILPNDGMYTPSGFYHKQCLVCGNCKENLNIWKHINVEGVLYCYPKCNTTATAKSKKKYFS</sequence>
<dbReference type="Proteomes" id="UP000699462">
    <property type="component" value="Unassembled WGS sequence"/>
</dbReference>
<accession>A0A8T0DF56</accession>
<reference evidence="7 8" key="1">
    <citation type="submission" date="2019-07" db="EMBL/GenBank/DDBJ databases">
        <title>Annotation for the trematode Paragonimus westermani.</title>
        <authorList>
            <person name="Choi Y.-J."/>
        </authorList>
    </citation>
    <scope>NUCLEOTIDE SEQUENCE [LARGE SCALE GENOMIC DNA]</scope>
    <source>
        <strain evidence="7">180907_Pwestermani</strain>
    </source>
</reference>
<dbReference type="SMART" id="SM00132">
    <property type="entry name" value="LIM"/>
    <property type="match status" value="1"/>
</dbReference>
<comment type="caution">
    <text evidence="7">The sequence shown here is derived from an EMBL/GenBank/DDBJ whole genome shotgun (WGS) entry which is preliminary data.</text>
</comment>
<evidence type="ECO:0000259" key="6">
    <source>
        <dbReference type="PROSITE" id="PS50023"/>
    </source>
</evidence>
<evidence type="ECO:0000256" key="4">
    <source>
        <dbReference type="PROSITE-ProRule" id="PRU00125"/>
    </source>
</evidence>
<feature type="compositionally biased region" description="Basic and acidic residues" evidence="5">
    <location>
        <begin position="122"/>
        <end position="132"/>
    </location>
</feature>
<feature type="domain" description="LIM zinc-binding" evidence="6">
    <location>
        <begin position="166"/>
        <end position="227"/>
    </location>
</feature>
<evidence type="ECO:0000256" key="2">
    <source>
        <dbReference type="ARBA" id="ARBA00022833"/>
    </source>
</evidence>
<dbReference type="AlphaFoldDB" id="A0A8T0DF56"/>
<dbReference type="InterPro" id="IPR001781">
    <property type="entry name" value="Znf_LIM"/>
</dbReference>
<evidence type="ECO:0000256" key="5">
    <source>
        <dbReference type="SAM" id="MobiDB-lite"/>
    </source>
</evidence>
<keyword evidence="8" id="KW-1185">Reference proteome</keyword>
<evidence type="ECO:0000313" key="7">
    <source>
        <dbReference type="EMBL" id="KAF8565538.1"/>
    </source>
</evidence>
<keyword evidence="1 4" id="KW-0479">Metal-binding</keyword>
<keyword evidence="3 4" id="KW-0440">LIM domain</keyword>
<dbReference type="PROSITE" id="PS00478">
    <property type="entry name" value="LIM_DOMAIN_1"/>
    <property type="match status" value="1"/>
</dbReference>
<dbReference type="GO" id="GO:0046872">
    <property type="term" value="F:metal ion binding"/>
    <property type="evidence" value="ECO:0007669"/>
    <property type="project" value="UniProtKB-KW"/>
</dbReference>
<organism evidence="7 8">
    <name type="scientific">Paragonimus westermani</name>
    <dbReference type="NCBI Taxonomy" id="34504"/>
    <lineage>
        <taxon>Eukaryota</taxon>
        <taxon>Metazoa</taxon>
        <taxon>Spiralia</taxon>
        <taxon>Lophotrochozoa</taxon>
        <taxon>Platyhelminthes</taxon>
        <taxon>Trematoda</taxon>
        <taxon>Digenea</taxon>
        <taxon>Plagiorchiida</taxon>
        <taxon>Troglotremata</taxon>
        <taxon>Troglotrematidae</taxon>
        <taxon>Paragonimus</taxon>
    </lineage>
</organism>